<dbReference type="AlphaFoldDB" id="A0A1F5EIV0"/>
<protein>
    <recommendedName>
        <fullName evidence="3">FCP1 homology domain-containing protein</fullName>
    </recommendedName>
</protein>
<dbReference type="InterPro" id="IPR036412">
    <property type="entry name" value="HAD-like_sf"/>
</dbReference>
<proteinExistence type="predicted"/>
<name>A0A1F5EIV0_9BACT</name>
<accession>A0A1F5EIV0</accession>
<evidence type="ECO:0000313" key="2">
    <source>
        <dbReference type="Proteomes" id="UP000179003"/>
    </source>
</evidence>
<dbReference type="Gene3D" id="3.40.50.1000">
    <property type="entry name" value="HAD superfamily/HAD-like"/>
    <property type="match status" value="1"/>
</dbReference>
<dbReference type="EMBL" id="MFAE01000006">
    <property type="protein sequence ID" value="OGD67311.1"/>
    <property type="molecule type" value="Genomic_DNA"/>
</dbReference>
<evidence type="ECO:0000313" key="1">
    <source>
        <dbReference type="EMBL" id="OGD67311.1"/>
    </source>
</evidence>
<organism evidence="1 2">
    <name type="scientific">Candidatus Campbellbacteria bacterium RIFOXYC2_FULL_35_25</name>
    <dbReference type="NCBI Taxonomy" id="1797582"/>
    <lineage>
        <taxon>Bacteria</taxon>
        <taxon>Candidatus Campbelliibacteriota</taxon>
    </lineage>
</organism>
<sequence>MNTKLLLSIREQIEKSKVKRNKYVIAFDLDETLWDFVPMDSDEEPKPIWDNIAVVNELFKDDSLAIVLYTSRRVEDFFETTSLLEKYGVKYHSLQFGKMKFDVLVDDKSVNPTA</sequence>
<gene>
    <name evidence="1" type="ORF">A2442_00905</name>
</gene>
<evidence type="ECO:0008006" key="3">
    <source>
        <dbReference type="Google" id="ProtNLM"/>
    </source>
</evidence>
<reference evidence="1 2" key="1">
    <citation type="journal article" date="2016" name="Nat. Commun.">
        <title>Thousands of microbial genomes shed light on interconnected biogeochemical processes in an aquifer system.</title>
        <authorList>
            <person name="Anantharaman K."/>
            <person name="Brown C.T."/>
            <person name="Hug L.A."/>
            <person name="Sharon I."/>
            <person name="Castelle C.J."/>
            <person name="Probst A.J."/>
            <person name="Thomas B.C."/>
            <person name="Singh A."/>
            <person name="Wilkins M.J."/>
            <person name="Karaoz U."/>
            <person name="Brodie E.L."/>
            <person name="Williams K.H."/>
            <person name="Hubbard S.S."/>
            <person name="Banfield J.F."/>
        </authorList>
    </citation>
    <scope>NUCLEOTIDE SEQUENCE [LARGE SCALE GENOMIC DNA]</scope>
</reference>
<dbReference type="Proteomes" id="UP000179003">
    <property type="component" value="Unassembled WGS sequence"/>
</dbReference>
<dbReference type="InterPro" id="IPR023214">
    <property type="entry name" value="HAD_sf"/>
</dbReference>
<dbReference type="STRING" id="1797582.A2442_00905"/>
<comment type="caution">
    <text evidence="1">The sequence shown here is derived from an EMBL/GenBank/DDBJ whole genome shotgun (WGS) entry which is preliminary data.</text>
</comment>
<dbReference type="SUPFAM" id="SSF56784">
    <property type="entry name" value="HAD-like"/>
    <property type="match status" value="1"/>
</dbReference>